<dbReference type="AlphaFoldDB" id="A0A4Y1ZQH0"/>
<comment type="caution">
    <text evidence="2">The sequence shown here is derived from an EMBL/GenBank/DDBJ whole genome shotgun (WGS) entry which is preliminary data.</text>
</comment>
<evidence type="ECO:0000313" key="3">
    <source>
        <dbReference type="Proteomes" id="UP000499080"/>
    </source>
</evidence>
<dbReference type="EMBL" id="BGPR01152309">
    <property type="protein sequence ID" value="GBL62941.1"/>
    <property type="molecule type" value="Genomic_DNA"/>
</dbReference>
<gene>
    <name evidence="2" type="ORF">AVEN_21138_1</name>
</gene>
<reference evidence="2 3" key="1">
    <citation type="journal article" date="2019" name="Sci. Rep.">
        <title>Orb-weaving spider Araneus ventricosus genome elucidates the spidroin gene catalogue.</title>
        <authorList>
            <person name="Kono N."/>
            <person name="Nakamura H."/>
            <person name="Ohtoshi R."/>
            <person name="Moran D.A.P."/>
            <person name="Shinohara A."/>
            <person name="Yoshida Y."/>
            <person name="Fujiwara M."/>
            <person name="Mori M."/>
            <person name="Tomita M."/>
            <person name="Arakawa K."/>
        </authorList>
    </citation>
    <scope>NUCLEOTIDE SEQUENCE [LARGE SCALE GENOMIC DNA]</scope>
</reference>
<accession>A0A4Y1ZQH0</accession>
<feature type="region of interest" description="Disordered" evidence="1">
    <location>
        <begin position="78"/>
        <end position="105"/>
    </location>
</feature>
<dbReference type="Proteomes" id="UP000499080">
    <property type="component" value="Unassembled WGS sequence"/>
</dbReference>
<keyword evidence="3" id="KW-1185">Reference proteome</keyword>
<protein>
    <submittedName>
        <fullName evidence="2">Uncharacterized protein</fullName>
    </submittedName>
</protein>
<organism evidence="2 3">
    <name type="scientific">Araneus ventricosus</name>
    <name type="common">Orbweaver spider</name>
    <name type="synonym">Epeira ventricosa</name>
    <dbReference type="NCBI Taxonomy" id="182803"/>
    <lineage>
        <taxon>Eukaryota</taxon>
        <taxon>Metazoa</taxon>
        <taxon>Ecdysozoa</taxon>
        <taxon>Arthropoda</taxon>
        <taxon>Chelicerata</taxon>
        <taxon>Arachnida</taxon>
        <taxon>Araneae</taxon>
        <taxon>Araneomorphae</taxon>
        <taxon>Entelegynae</taxon>
        <taxon>Araneoidea</taxon>
        <taxon>Araneidae</taxon>
        <taxon>Araneus</taxon>
    </lineage>
</organism>
<proteinExistence type="predicted"/>
<name>A0A4Y1ZQH0_ARAVE</name>
<evidence type="ECO:0000313" key="2">
    <source>
        <dbReference type="EMBL" id="GBL62941.1"/>
    </source>
</evidence>
<evidence type="ECO:0000256" key="1">
    <source>
        <dbReference type="SAM" id="MobiDB-lite"/>
    </source>
</evidence>
<sequence>MQDKMWLELEYSRLKLKKTEFPLRPVEGLTLGLGRYAVFPYQIHVDTDTRLYPINLLDTFVSDTAGNRSIPLWNLERNSRSRQSGTDTRVCFEDTTPSRLRGRNN</sequence>